<dbReference type="Pfam" id="PF20251">
    <property type="entry name" value="Big_14"/>
    <property type="match status" value="1"/>
</dbReference>
<dbReference type="RefSeq" id="WP_148974170.1">
    <property type="nucleotide sequence ID" value="NZ_JBNIKU010000014.1"/>
</dbReference>
<evidence type="ECO:0000259" key="1">
    <source>
        <dbReference type="Pfam" id="PF20251"/>
    </source>
</evidence>
<evidence type="ECO:0000313" key="2">
    <source>
        <dbReference type="EMBL" id="TYS50368.1"/>
    </source>
</evidence>
<accession>A0A5D4RKS6</accession>
<protein>
    <recommendedName>
        <fullName evidence="1">Bacterial Ig-like domain-containing protein</fullName>
    </recommendedName>
</protein>
<proteinExistence type="predicted"/>
<organism evidence="2 3">
    <name type="scientific">Bacillus infantis</name>
    <dbReference type="NCBI Taxonomy" id="324767"/>
    <lineage>
        <taxon>Bacteria</taxon>
        <taxon>Bacillati</taxon>
        <taxon>Bacillota</taxon>
        <taxon>Bacilli</taxon>
        <taxon>Bacillales</taxon>
        <taxon>Bacillaceae</taxon>
        <taxon>Bacillus</taxon>
    </lineage>
</organism>
<sequence>MKRISAILCFSLLLLSGCQESGQSGAASGSSDPKKLDEQSQFVEDAPRFVGEFQENILDKYTNKVRNLQNGTGTYDYFIQDHFYGDGNPVPVQAGGTFKGFTVPLEPGQKLIVELGKWDKFGRNTEKIDSRTTADGGDTAVSIPQQESTIYYYRLAVMDASGKILKENYFPLYTPSEENHMIATASKSVYKKGETASIYYENWAMHGMETGSAYGIYKQTSDGWEPANKGMAFTDILIIMSPSSIKTEHINLAGLEEGNYKVLKSFSREGETGNRNVTLGVEFKIKGG</sequence>
<dbReference type="InterPro" id="IPR046878">
    <property type="entry name" value="Big_14"/>
</dbReference>
<gene>
    <name evidence="2" type="ORF">FZD51_07460</name>
</gene>
<dbReference type="PROSITE" id="PS51257">
    <property type="entry name" value="PROKAR_LIPOPROTEIN"/>
    <property type="match status" value="1"/>
</dbReference>
<dbReference type="EMBL" id="VTER01000003">
    <property type="protein sequence ID" value="TYS50368.1"/>
    <property type="molecule type" value="Genomic_DNA"/>
</dbReference>
<reference evidence="2 3" key="1">
    <citation type="submission" date="2019-08" db="EMBL/GenBank/DDBJ databases">
        <title>Bacillus genomes from the desert of Cuatro Cienegas, Coahuila.</title>
        <authorList>
            <person name="Olmedo-Alvarez G."/>
        </authorList>
    </citation>
    <scope>NUCLEOTIDE SEQUENCE [LARGE SCALE GENOMIC DNA]</scope>
    <source>
        <strain evidence="2 3">CH446_14T</strain>
    </source>
</reference>
<dbReference type="Proteomes" id="UP000322139">
    <property type="component" value="Unassembled WGS sequence"/>
</dbReference>
<feature type="domain" description="Bacterial Ig-like" evidence="1">
    <location>
        <begin position="181"/>
        <end position="283"/>
    </location>
</feature>
<name>A0A5D4RKS6_9BACI</name>
<evidence type="ECO:0000313" key="3">
    <source>
        <dbReference type="Proteomes" id="UP000322139"/>
    </source>
</evidence>
<comment type="caution">
    <text evidence="2">The sequence shown here is derived from an EMBL/GenBank/DDBJ whole genome shotgun (WGS) entry which is preliminary data.</text>
</comment>
<dbReference type="AlphaFoldDB" id="A0A5D4RKS6"/>